<evidence type="ECO:0000256" key="1">
    <source>
        <dbReference type="SAM" id="Phobius"/>
    </source>
</evidence>
<organism evidence="3 4">
    <name type="scientific">Roseburia zhanii</name>
    <dbReference type="NCBI Taxonomy" id="2763064"/>
    <lineage>
        <taxon>Bacteria</taxon>
        <taxon>Bacillati</taxon>
        <taxon>Bacillota</taxon>
        <taxon>Clostridia</taxon>
        <taxon>Lachnospirales</taxon>
        <taxon>Lachnospiraceae</taxon>
        <taxon>Roseburia</taxon>
    </lineage>
</organism>
<feature type="domain" description="Sensor histidine kinase NatK-like C-terminal" evidence="2">
    <location>
        <begin position="351"/>
        <end position="449"/>
    </location>
</feature>
<comment type="caution">
    <text evidence="3">The sequence shown here is derived from an EMBL/GenBank/DDBJ whole genome shotgun (WGS) entry which is preliminary data.</text>
</comment>
<dbReference type="EMBL" id="JACOPH010000018">
    <property type="protein sequence ID" value="MBC5715359.1"/>
    <property type="molecule type" value="Genomic_DNA"/>
</dbReference>
<proteinExistence type="predicted"/>
<dbReference type="InterPro" id="IPR036890">
    <property type="entry name" value="HATPase_C_sf"/>
</dbReference>
<dbReference type="Gene3D" id="3.30.565.10">
    <property type="entry name" value="Histidine kinase-like ATPase, C-terminal domain"/>
    <property type="match status" value="1"/>
</dbReference>
<keyword evidence="1" id="KW-0812">Transmembrane</keyword>
<feature type="transmembrane region" description="Helical" evidence="1">
    <location>
        <begin position="103"/>
        <end position="123"/>
    </location>
</feature>
<accession>A0A923RWK7</accession>
<dbReference type="InterPro" id="IPR032834">
    <property type="entry name" value="NatK-like_C"/>
</dbReference>
<feature type="transmembrane region" description="Helical" evidence="1">
    <location>
        <begin position="209"/>
        <end position="231"/>
    </location>
</feature>
<dbReference type="GO" id="GO:0042802">
    <property type="term" value="F:identical protein binding"/>
    <property type="evidence" value="ECO:0007669"/>
    <property type="project" value="TreeGrafter"/>
</dbReference>
<evidence type="ECO:0000313" key="3">
    <source>
        <dbReference type="EMBL" id="MBC5715359.1"/>
    </source>
</evidence>
<dbReference type="RefSeq" id="WP_186867735.1">
    <property type="nucleotide sequence ID" value="NZ_JACOPH010000018.1"/>
</dbReference>
<evidence type="ECO:0000313" key="4">
    <source>
        <dbReference type="Proteomes" id="UP000606720"/>
    </source>
</evidence>
<evidence type="ECO:0000259" key="2">
    <source>
        <dbReference type="Pfam" id="PF14501"/>
    </source>
</evidence>
<dbReference type="AlphaFoldDB" id="A0A923RWK7"/>
<dbReference type="PANTHER" id="PTHR40448:SF1">
    <property type="entry name" value="TWO-COMPONENT SENSOR HISTIDINE KINASE"/>
    <property type="match status" value="1"/>
</dbReference>
<feature type="transmembrane region" description="Helical" evidence="1">
    <location>
        <begin position="6"/>
        <end position="26"/>
    </location>
</feature>
<feature type="transmembrane region" description="Helical" evidence="1">
    <location>
        <begin position="69"/>
        <end position="91"/>
    </location>
</feature>
<dbReference type="SUPFAM" id="SSF55874">
    <property type="entry name" value="ATPase domain of HSP90 chaperone/DNA topoisomerase II/histidine kinase"/>
    <property type="match status" value="1"/>
</dbReference>
<protein>
    <submittedName>
        <fullName evidence="3">GHKL domain-containing protein</fullName>
    </submittedName>
</protein>
<sequence length="455" mass="52613">MMLFLRFFTGFLTQVFPFGFLCIYPFKNHFRFTQKKTVLFSLILILSLAGIFAAVSCIFAFISEDPDSYFGYAVINSFFFVCLLVCLIWYLYAIRTIWQKKCFIFFFALTSALTITSISNLILAAVPSRQKYHLLPYAACTIPVLMLTTAIILPFLYLILKHYFIPMKETLSKREYSYLSVFSILIFIMLAGVLSYLDYGYLLHTPMALFLYISLFITIFIIYAIFFRMYLLSHEKYIAQQNSLQMQYQIELRDEQYRHIQENIENNRRLRHDLKHHLLTLQGFLADHSPEKAAAYLQEYVATYSDYEVENFCANPIVNMLLTHYSALAKDQQITFRIRINIPDQLSIQESDLSVLLGNLLENAMLAAGNADKPHRFIHLNMTCSGNSLVITVDNGFDGKLRTENNKYLSTKPEHTGIGLSSLSLLAKKYHGGVSFSNEDMVFHSSIMLELEETR</sequence>
<dbReference type="PANTHER" id="PTHR40448">
    <property type="entry name" value="TWO-COMPONENT SENSOR HISTIDINE KINASE"/>
    <property type="match status" value="1"/>
</dbReference>
<keyword evidence="1" id="KW-0472">Membrane</keyword>
<feature type="transmembrane region" description="Helical" evidence="1">
    <location>
        <begin position="38"/>
        <end position="63"/>
    </location>
</feature>
<feature type="transmembrane region" description="Helical" evidence="1">
    <location>
        <begin position="176"/>
        <end position="197"/>
    </location>
</feature>
<feature type="transmembrane region" description="Helical" evidence="1">
    <location>
        <begin position="135"/>
        <end position="160"/>
    </location>
</feature>
<dbReference type="Proteomes" id="UP000606720">
    <property type="component" value="Unassembled WGS sequence"/>
</dbReference>
<name>A0A923RWK7_9FIRM</name>
<gene>
    <name evidence="3" type="ORF">H8S17_14315</name>
</gene>
<dbReference type="CDD" id="cd16935">
    <property type="entry name" value="HATPase_AgrC-ComD-like"/>
    <property type="match status" value="1"/>
</dbReference>
<dbReference type="Pfam" id="PF14501">
    <property type="entry name" value="HATPase_c_5"/>
    <property type="match status" value="1"/>
</dbReference>
<keyword evidence="4" id="KW-1185">Reference proteome</keyword>
<keyword evidence="1" id="KW-1133">Transmembrane helix</keyword>
<reference evidence="3" key="1">
    <citation type="submission" date="2020-08" db="EMBL/GenBank/DDBJ databases">
        <title>Genome public.</title>
        <authorList>
            <person name="Liu C."/>
            <person name="Sun Q."/>
        </authorList>
    </citation>
    <scope>NUCLEOTIDE SEQUENCE</scope>
    <source>
        <strain evidence="3">BX1005</strain>
    </source>
</reference>